<organism evidence="2 3">
    <name type="scientific">Solanum commersonii</name>
    <name type="common">Commerson's wild potato</name>
    <name type="synonym">Commerson's nightshade</name>
    <dbReference type="NCBI Taxonomy" id="4109"/>
    <lineage>
        <taxon>Eukaryota</taxon>
        <taxon>Viridiplantae</taxon>
        <taxon>Streptophyta</taxon>
        <taxon>Embryophyta</taxon>
        <taxon>Tracheophyta</taxon>
        <taxon>Spermatophyta</taxon>
        <taxon>Magnoliopsida</taxon>
        <taxon>eudicotyledons</taxon>
        <taxon>Gunneridae</taxon>
        <taxon>Pentapetalae</taxon>
        <taxon>asterids</taxon>
        <taxon>lamiids</taxon>
        <taxon>Solanales</taxon>
        <taxon>Solanaceae</taxon>
        <taxon>Solanoideae</taxon>
        <taxon>Solaneae</taxon>
        <taxon>Solanum</taxon>
    </lineage>
</organism>
<proteinExistence type="predicted"/>
<feature type="compositionally biased region" description="Basic residues" evidence="1">
    <location>
        <begin position="10"/>
        <end position="20"/>
    </location>
</feature>
<gene>
    <name evidence="2" type="ORF">H5410_020724</name>
</gene>
<feature type="compositionally biased region" description="Basic and acidic residues" evidence="1">
    <location>
        <begin position="93"/>
        <end position="107"/>
    </location>
</feature>
<protein>
    <submittedName>
        <fullName evidence="2">Uncharacterized protein</fullName>
    </submittedName>
</protein>
<name>A0A9J5Z8V4_SOLCO</name>
<dbReference type="EMBL" id="JACXVP010000004">
    <property type="protein sequence ID" value="KAG5609443.1"/>
    <property type="molecule type" value="Genomic_DNA"/>
</dbReference>
<feature type="compositionally biased region" description="Basic residues" evidence="1">
    <location>
        <begin position="65"/>
        <end position="74"/>
    </location>
</feature>
<sequence>MRSVIAASKAHTKRTRKRRRKELEPDQPASTPLIIENSETEFEDVAKYVAKKRRGAEEKMVKSKGNQKGRKKSPIKGVKSHTMSVKRKNRNLLQKEKRKESSQRNNP</sequence>
<evidence type="ECO:0000313" key="2">
    <source>
        <dbReference type="EMBL" id="KAG5609443.1"/>
    </source>
</evidence>
<dbReference type="AlphaFoldDB" id="A0A9J5Z8V4"/>
<evidence type="ECO:0000256" key="1">
    <source>
        <dbReference type="SAM" id="MobiDB-lite"/>
    </source>
</evidence>
<feature type="region of interest" description="Disordered" evidence="1">
    <location>
        <begin position="53"/>
        <end position="107"/>
    </location>
</feature>
<reference evidence="2 3" key="1">
    <citation type="submission" date="2020-09" db="EMBL/GenBank/DDBJ databases">
        <title>De no assembly of potato wild relative species, Solanum commersonii.</title>
        <authorList>
            <person name="Cho K."/>
        </authorList>
    </citation>
    <scope>NUCLEOTIDE SEQUENCE [LARGE SCALE GENOMIC DNA]</scope>
    <source>
        <strain evidence="2">LZ3.2</strain>
        <tissue evidence="2">Leaf</tissue>
    </source>
</reference>
<dbReference type="Proteomes" id="UP000824120">
    <property type="component" value="Chromosome 4"/>
</dbReference>
<evidence type="ECO:0000313" key="3">
    <source>
        <dbReference type="Proteomes" id="UP000824120"/>
    </source>
</evidence>
<feature type="region of interest" description="Disordered" evidence="1">
    <location>
        <begin position="1"/>
        <end position="31"/>
    </location>
</feature>
<comment type="caution">
    <text evidence="2">The sequence shown here is derived from an EMBL/GenBank/DDBJ whole genome shotgun (WGS) entry which is preliminary data.</text>
</comment>
<keyword evidence="3" id="KW-1185">Reference proteome</keyword>
<accession>A0A9J5Z8V4</accession>